<dbReference type="RefSeq" id="WP_092560989.1">
    <property type="nucleotide sequence ID" value="NZ_FNQV01000001.1"/>
</dbReference>
<dbReference type="Pfam" id="PF00156">
    <property type="entry name" value="Pribosyltran"/>
    <property type="match status" value="1"/>
</dbReference>
<protein>
    <submittedName>
        <fullName evidence="3">Predicted amidophosphoribosyltransferases</fullName>
    </submittedName>
</protein>
<dbReference type="SUPFAM" id="SSF53271">
    <property type="entry name" value="PRTase-like"/>
    <property type="match status" value="1"/>
</dbReference>
<comment type="similarity">
    <text evidence="1">Belongs to the ComF/GntX family.</text>
</comment>
<dbReference type="InterPro" id="IPR051910">
    <property type="entry name" value="ComF/GntX_DNA_util-trans"/>
</dbReference>
<dbReference type="PANTHER" id="PTHR47505">
    <property type="entry name" value="DNA UTILIZATION PROTEIN YHGH"/>
    <property type="match status" value="1"/>
</dbReference>
<name>A0A1H3VMD6_9ACTO</name>
<dbReference type="PANTHER" id="PTHR47505:SF1">
    <property type="entry name" value="DNA UTILIZATION PROTEIN YHGH"/>
    <property type="match status" value="1"/>
</dbReference>
<dbReference type="AlphaFoldDB" id="A0A1H3VMD6"/>
<keyword evidence="3" id="KW-0808">Transferase</keyword>
<proteinExistence type="inferred from homology"/>
<accession>A0A1H3VMD6</accession>
<sequence>MSFPLARLGRDLADLITPVACAGCGRSDIALCDSCAAELFSPLRRVDADARYLAGLLPTWAACSYPRVRSIVLAYKNHTRRDIATTIRAAARSAGDQFMGAASAESHVAYHLADHLHRGGALVLVPAPSGRARRWRRRLVAAELADALAHGIAEAAAIRIGRPARIATADILRKPLAAEVSGHLAGLNSMDRAAARRHAVTVVAPLRPDDVVLLVDDVVTTGATLAASYRALKAARIRVAGAIALAATPASSNGLAGERSSKRKADYT</sequence>
<dbReference type="InterPro" id="IPR029057">
    <property type="entry name" value="PRTase-like"/>
</dbReference>
<gene>
    <name evidence="3" type="ORF">SAMN02910418_00146</name>
</gene>
<dbReference type="Proteomes" id="UP000199288">
    <property type="component" value="Unassembled WGS sequence"/>
</dbReference>
<evidence type="ECO:0000313" key="4">
    <source>
        <dbReference type="Proteomes" id="UP000199288"/>
    </source>
</evidence>
<dbReference type="GO" id="GO:0016757">
    <property type="term" value="F:glycosyltransferase activity"/>
    <property type="evidence" value="ECO:0007669"/>
    <property type="project" value="UniProtKB-KW"/>
</dbReference>
<dbReference type="OrthoDB" id="5242900at2"/>
<dbReference type="InterPro" id="IPR000836">
    <property type="entry name" value="PRTase_dom"/>
</dbReference>
<reference evidence="4" key="1">
    <citation type="submission" date="2016-10" db="EMBL/GenBank/DDBJ databases">
        <authorList>
            <person name="Varghese N."/>
            <person name="Submissions S."/>
        </authorList>
    </citation>
    <scope>NUCLEOTIDE SEQUENCE [LARGE SCALE GENOMIC DNA]</scope>
    <source>
        <strain evidence="4">KPR-1</strain>
    </source>
</reference>
<dbReference type="Gene3D" id="3.40.50.2020">
    <property type="match status" value="1"/>
</dbReference>
<keyword evidence="4" id="KW-1185">Reference proteome</keyword>
<evidence type="ECO:0000313" key="3">
    <source>
        <dbReference type="EMBL" id="SDZ75973.1"/>
    </source>
</evidence>
<feature type="domain" description="Phosphoribosyltransferase" evidence="2">
    <location>
        <begin position="204"/>
        <end position="251"/>
    </location>
</feature>
<evidence type="ECO:0000256" key="1">
    <source>
        <dbReference type="ARBA" id="ARBA00008007"/>
    </source>
</evidence>
<keyword evidence="3" id="KW-0328">Glycosyltransferase</keyword>
<evidence type="ECO:0000259" key="2">
    <source>
        <dbReference type="Pfam" id="PF00156"/>
    </source>
</evidence>
<dbReference type="EMBL" id="FNQV01000001">
    <property type="protein sequence ID" value="SDZ75973.1"/>
    <property type="molecule type" value="Genomic_DNA"/>
</dbReference>
<organism evidence="3 4">
    <name type="scientific">Bowdeniella nasicola</name>
    <dbReference type="NCBI Taxonomy" id="208480"/>
    <lineage>
        <taxon>Bacteria</taxon>
        <taxon>Bacillati</taxon>
        <taxon>Actinomycetota</taxon>
        <taxon>Actinomycetes</taxon>
        <taxon>Actinomycetales</taxon>
        <taxon>Actinomycetaceae</taxon>
        <taxon>Bowdeniella</taxon>
    </lineage>
</organism>